<dbReference type="PROSITE" id="PS50071">
    <property type="entry name" value="HOMEOBOX_2"/>
    <property type="match status" value="1"/>
</dbReference>
<evidence type="ECO:0000313" key="13">
    <source>
        <dbReference type="Proteomes" id="UP000566454"/>
    </source>
</evidence>
<dbReference type="PANTHER" id="PTHR24329:SF578">
    <property type="entry name" value="HOMEOBOX PROTEIN ARISTALESS-LIKE 3"/>
    <property type="match status" value="1"/>
</dbReference>
<proteinExistence type="inferred from homology"/>
<feature type="non-terminal residue" evidence="12">
    <location>
        <position position="1"/>
    </location>
</feature>
<dbReference type="InterPro" id="IPR009057">
    <property type="entry name" value="Homeodomain-like_sf"/>
</dbReference>
<keyword evidence="8 9" id="KW-0539">Nucleus</keyword>
<evidence type="ECO:0000256" key="6">
    <source>
        <dbReference type="ARBA" id="ARBA00023155"/>
    </source>
</evidence>
<dbReference type="SUPFAM" id="SSF46689">
    <property type="entry name" value="Homeodomain-like"/>
    <property type="match status" value="1"/>
</dbReference>
<dbReference type="Pfam" id="PF00046">
    <property type="entry name" value="Homeodomain"/>
    <property type="match status" value="1"/>
</dbReference>
<dbReference type="Proteomes" id="UP000566454">
    <property type="component" value="Unassembled WGS sequence"/>
</dbReference>
<organism evidence="12 13">
    <name type="scientific">Prunella himalayana</name>
    <dbReference type="NCBI Taxonomy" id="670356"/>
    <lineage>
        <taxon>Eukaryota</taxon>
        <taxon>Metazoa</taxon>
        <taxon>Chordata</taxon>
        <taxon>Craniata</taxon>
        <taxon>Vertebrata</taxon>
        <taxon>Euteleostomi</taxon>
        <taxon>Archelosauria</taxon>
        <taxon>Archosauria</taxon>
        <taxon>Dinosauria</taxon>
        <taxon>Saurischia</taxon>
        <taxon>Theropoda</taxon>
        <taxon>Coelurosauria</taxon>
        <taxon>Aves</taxon>
        <taxon>Neognathae</taxon>
        <taxon>Neoaves</taxon>
        <taxon>Telluraves</taxon>
        <taxon>Australaves</taxon>
        <taxon>Passeriformes</taxon>
        <taxon>Passeroidea</taxon>
        <taxon>Prunellidae</taxon>
        <taxon>Prunella</taxon>
    </lineage>
</organism>
<comment type="similarity">
    <text evidence="2">Belongs to the paired homeobox family.</text>
</comment>
<dbReference type="AlphaFoldDB" id="A0A7K5R5W5"/>
<accession>A0A7K5R5W5</accession>
<dbReference type="GO" id="GO:0005634">
    <property type="term" value="C:nucleus"/>
    <property type="evidence" value="ECO:0007669"/>
    <property type="project" value="UniProtKB-SubCell"/>
</dbReference>
<keyword evidence="5 9" id="KW-0238">DNA-binding</keyword>
<dbReference type="GO" id="GO:0000977">
    <property type="term" value="F:RNA polymerase II transcription regulatory region sequence-specific DNA binding"/>
    <property type="evidence" value="ECO:0007669"/>
    <property type="project" value="TreeGrafter"/>
</dbReference>
<keyword evidence="3" id="KW-0217">Developmental protein</keyword>
<keyword evidence="13" id="KW-1185">Reference proteome</keyword>
<evidence type="ECO:0000259" key="11">
    <source>
        <dbReference type="PROSITE" id="PS50071"/>
    </source>
</evidence>
<feature type="non-terminal residue" evidence="12">
    <location>
        <position position="113"/>
    </location>
</feature>
<dbReference type="PROSITE" id="PS00027">
    <property type="entry name" value="HOMEOBOX_1"/>
    <property type="match status" value="1"/>
</dbReference>
<protein>
    <submittedName>
        <fullName evidence="12">ALX3 protein</fullName>
    </submittedName>
</protein>
<evidence type="ECO:0000256" key="2">
    <source>
        <dbReference type="ARBA" id="ARBA00005733"/>
    </source>
</evidence>
<dbReference type="CDD" id="cd00086">
    <property type="entry name" value="homeodomain"/>
    <property type="match status" value="1"/>
</dbReference>
<dbReference type="InterPro" id="IPR001356">
    <property type="entry name" value="HD"/>
</dbReference>
<dbReference type="Gene3D" id="1.10.10.60">
    <property type="entry name" value="Homeodomain-like"/>
    <property type="match status" value="1"/>
</dbReference>
<sequence length="113" mass="13222">IPAACRVPPKAPEDLGCPLAAPLGSLRDYGIPELPEPLGKSKSKKRRNRTTFSTFQLEELEKVFQKTHYPDVYAREQLALRTDLTEARVQVWFQNRRAKWRKRERYGKIQEVR</sequence>
<comment type="subcellular location">
    <subcellularLocation>
        <location evidence="1 9 10">Nucleus</location>
    </subcellularLocation>
</comment>
<dbReference type="SMART" id="SM00389">
    <property type="entry name" value="HOX"/>
    <property type="match status" value="1"/>
</dbReference>
<keyword evidence="4" id="KW-0805">Transcription regulation</keyword>
<evidence type="ECO:0000256" key="9">
    <source>
        <dbReference type="PROSITE-ProRule" id="PRU00108"/>
    </source>
</evidence>
<evidence type="ECO:0000256" key="4">
    <source>
        <dbReference type="ARBA" id="ARBA00023015"/>
    </source>
</evidence>
<dbReference type="InterPro" id="IPR017970">
    <property type="entry name" value="Homeobox_CS"/>
</dbReference>
<dbReference type="FunFam" id="1.10.10.60:FF:000093">
    <property type="entry name" value="ALX homeobox protein 1"/>
    <property type="match status" value="1"/>
</dbReference>
<gene>
    <name evidence="12" type="primary">Alx3</name>
    <name evidence="12" type="ORF">PRUHIM_R13045</name>
</gene>
<evidence type="ECO:0000256" key="8">
    <source>
        <dbReference type="ARBA" id="ARBA00023242"/>
    </source>
</evidence>
<evidence type="ECO:0000256" key="3">
    <source>
        <dbReference type="ARBA" id="ARBA00022473"/>
    </source>
</evidence>
<dbReference type="PANTHER" id="PTHR24329">
    <property type="entry name" value="HOMEOBOX PROTEIN ARISTALESS"/>
    <property type="match status" value="1"/>
</dbReference>
<dbReference type="EMBL" id="VYZK01000730">
    <property type="protein sequence ID" value="NWT75127.1"/>
    <property type="molecule type" value="Genomic_DNA"/>
</dbReference>
<evidence type="ECO:0000313" key="12">
    <source>
        <dbReference type="EMBL" id="NWT75127.1"/>
    </source>
</evidence>
<evidence type="ECO:0000256" key="5">
    <source>
        <dbReference type="ARBA" id="ARBA00023125"/>
    </source>
</evidence>
<feature type="domain" description="Homeobox" evidence="11">
    <location>
        <begin position="43"/>
        <end position="103"/>
    </location>
</feature>
<keyword evidence="7" id="KW-0804">Transcription</keyword>
<comment type="caution">
    <text evidence="12">The sequence shown here is derived from an EMBL/GenBank/DDBJ whole genome shotgun (WGS) entry which is preliminary data.</text>
</comment>
<feature type="DNA-binding region" description="Homeobox" evidence="9">
    <location>
        <begin position="45"/>
        <end position="104"/>
    </location>
</feature>
<dbReference type="InterPro" id="IPR050649">
    <property type="entry name" value="Paired_Homeobox_TFs"/>
</dbReference>
<evidence type="ECO:0000256" key="7">
    <source>
        <dbReference type="ARBA" id="ARBA00023163"/>
    </source>
</evidence>
<dbReference type="GO" id="GO:0000981">
    <property type="term" value="F:DNA-binding transcription factor activity, RNA polymerase II-specific"/>
    <property type="evidence" value="ECO:0007669"/>
    <property type="project" value="InterPro"/>
</dbReference>
<dbReference type="OrthoDB" id="6159439at2759"/>
<evidence type="ECO:0000256" key="1">
    <source>
        <dbReference type="ARBA" id="ARBA00004123"/>
    </source>
</evidence>
<name>A0A7K5R5W5_9PASE</name>
<keyword evidence="6 9" id="KW-0371">Homeobox</keyword>
<reference evidence="12 13" key="1">
    <citation type="submission" date="2019-09" db="EMBL/GenBank/DDBJ databases">
        <title>Bird 10,000 Genomes (B10K) Project - Family phase.</title>
        <authorList>
            <person name="Zhang G."/>
        </authorList>
    </citation>
    <scope>NUCLEOTIDE SEQUENCE [LARGE SCALE GENOMIC DNA]</scope>
    <source>
        <strain evidence="12">B10K-DU-013-18</strain>
        <tissue evidence="12">Muscle</tissue>
    </source>
</reference>
<evidence type="ECO:0000256" key="10">
    <source>
        <dbReference type="RuleBase" id="RU000682"/>
    </source>
</evidence>